<reference evidence="2" key="1">
    <citation type="journal article" date="2014" name="Int. J. Syst. Evol. Microbiol.">
        <title>Complete genome sequence of Corynebacterium casei LMG S-19264T (=DSM 44701T), isolated from a smear-ripened cheese.</title>
        <authorList>
            <consortium name="US DOE Joint Genome Institute (JGI-PGF)"/>
            <person name="Walter F."/>
            <person name="Albersmeier A."/>
            <person name="Kalinowski J."/>
            <person name="Ruckert C."/>
        </authorList>
    </citation>
    <scope>NUCLEOTIDE SEQUENCE</scope>
    <source>
        <strain evidence="2">KCTC 42731</strain>
    </source>
</reference>
<keyword evidence="1" id="KW-0472">Membrane</keyword>
<dbReference type="EMBL" id="BNCK01000005">
    <property type="protein sequence ID" value="GHF94860.1"/>
    <property type="molecule type" value="Genomic_DNA"/>
</dbReference>
<dbReference type="AlphaFoldDB" id="A0A919BIV1"/>
<keyword evidence="1" id="KW-0812">Transmembrane</keyword>
<organism evidence="2 3">
    <name type="scientific">Thalassotalea marina</name>
    <dbReference type="NCBI Taxonomy" id="1673741"/>
    <lineage>
        <taxon>Bacteria</taxon>
        <taxon>Pseudomonadati</taxon>
        <taxon>Pseudomonadota</taxon>
        <taxon>Gammaproteobacteria</taxon>
        <taxon>Alteromonadales</taxon>
        <taxon>Colwelliaceae</taxon>
        <taxon>Thalassotalea</taxon>
    </lineage>
</organism>
<keyword evidence="3" id="KW-1185">Reference proteome</keyword>
<evidence type="ECO:0000313" key="2">
    <source>
        <dbReference type="EMBL" id="GHF94860.1"/>
    </source>
</evidence>
<gene>
    <name evidence="2" type="ORF">GCM10017161_23950</name>
</gene>
<reference evidence="2" key="2">
    <citation type="submission" date="2020-09" db="EMBL/GenBank/DDBJ databases">
        <authorList>
            <person name="Sun Q."/>
            <person name="Kim S."/>
        </authorList>
    </citation>
    <scope>NUCLEOTIDE SEQUENCE</scope>
    <source>
        <strain evidence="2">KCTC 42731</strain>
    </source>
</reference>
<evidence type="ECO:0000256" key="1">
    <source>
        <dbReference type="SAM" id="Phobius"/>
    </source>
</evidence>
<proteinExistence type="predicted"/>
<comment type="caution">
    <text evidence="2">The sequence shown here is derived from an EMBL/GenBank/DDBJ whole genome shotgun (WGS) entry which is preliminary data.</text>
</comment>
<feature type="transmembrane region" description="Helical" evidence="1">
    <location>
        <begin position="53"/>
        <end position="76"/>
    </location>
</feature>
<protein>
    <submittedName>
        <fullName evidence="2">Uncharacterized protein</fullName>
    </submittedName>
</protein>
<keyword evidence="1" id="KW-1133">Transmembrane helix</keyword>
<accession>A0A919BIV1</accession>
<dbReference type="RefSeq" id="WP_189770827.1">
    <property type="nucleotide sequence ID" value="NZ_BNCK01000005.1"/>
</dbReference>
<sequence length="319" mass="35835">MTVKNNNNKRVNVDSKAKGWQKFLLGIFVATEEMPYTANQFVREANESAKHKAIWALAILFWAFLAGIFFISFLFFSNSNTLFNVVATTEKINVSSFNQIHYPNWLLKEATLYNDCDESSSKVSGLLKIYNDTSIEFLRLGTGNLQITLTTEDNDSVGEVEGYSEQLSDCVVVEYEVKSHESFTMAIDGVVKIGGEIKESVTRTPILLDGKISIADKAVLSQEYYLSEPYELTVGDMFSIKDQTVQSSGFVLVNESPGMKITYASKGTIGVVDRYKTESIGLKNSFWTKLYNDETVILLWVLLGAFYTTIKVSIRFCIE</sequence>
<name>A0A919BIV1_9GAMM</name>
<dbReference type="Proteomes" id="UP000623842">
    <property type="component" value="Unassembled WGS sequence"/>
</dbReference>
<feature type="transmembrane region" description="Helical" evidence="1">
    <location>
        <begin position="297"/>
        <end position="318"/>
    </location>
</feature>
<evidence type="ECO:0000313" key="3">
    <source>
        <dbReference type="Proteomes" id="UP000623842"/>
    </source>
</evidence>